<dbReference type="EMBL" id="JAAGAX010000002">
    <property type="protein sequence ID" value="KAF2321580.1"/>
    <property type="molecule type" value="Genomic_DNA"/>
</dbReference>
<dbReference type="PANTHER" id="PTHR16083">
    <property type="entry name" value="LEUCINE RICH REPEAT CONTAINING PROTEIN"/>
    <property type="match status" value="1"/>
</dbReference>
<dbReference type="Gene3D" id="3.80.10.10">
    <property type="entry name" value="Ribonuclease Inhibitor"/>
    <property type="match status" value="1"/>
</dbReference>
<reference evidence="1 2" key="1">
    <citation type="journal article" date="2020" name="Mol. Plant">
        <title>The Chromosome-Based Rubber Tree Genome Provides New Insights into Spurge Genome Evolution and Rubber Biosynthesis.</title>
        <authorList>
            <person name="Liu J."/>
            <person name="Shi C."/>
            <person name="Shi C.C."/>
            <person name="Li W."/>
            <person name="Zhang Q.J."/>
            <person name="Zhang Y."/>
            <person name="Li K."/>
            <person name="Lu H.F."/>
            <person name="Shi C."/>
            <person name="Zhu S.T."/>
            <person name="Xiao Z.Y."/>
            <person name="Nan H."/>
            <person name="Yue Y."/>
            <person name="Zhu X.G."/>
            <person name="Wu Y."/>
            <person name="Hong X.N."/>
            <person name="Fan G.Y."/>
            <person name="Tong Y."/>
            <person name="Zhang D."/>
            <person name="Mao C.L."/>
            <person name="Liu Y.L."/>
            <person name="Hao S.J."/>
            <person name="Liu W.Q."/>
            <person name="Lv M.Q."/>
            <person name="Zhang H.B."/>
            <person name="Liu Y."/>
            <person name="Hu-Tang G.R."/>
            <person name="Wang J.P."/>
            <person name="Wang J.H."/>
            <person name="Sun Y.H."/>
            <person name="Ni S.B."/>
            <person name="Chen W.B."/>
            <person name="Zhang X.C."/>
            <person name="Jiao Y.N."/>
            <person name="Eichler E.E."/>
            <person name="Li G.H."/>
            <person name="Liu X."/>
            <person name="Gao L.Z."/>
        </authorList>
    </citation>
    <scope>NUCLEOTIDE SEQUENCE [LARGE SCALE GENOMIC DNA]</scope>
    <source>
        <strain evidence="2">cv. GT1</strain>
        <tissue evidence="1">Leaf</tissue>
    </source>
</reference>
<evidence type="ECO:0000313" key="2">
    <source>
        <dbReference type="Proteomes" id="UP000467840"/>
    </source>
</evidence>
<dbReference type="SUPFAM" id="SSF52058">
    <property type="entry name" value="L domain-like"/>
    <property type="match status" value="1"/>
</dbReference>
<name>A0A6A6N7F8_HEVBR</name>
<dbReference type="PANTHER" id="PTHR16083:SF25">
    <property type="entry name" value="C-JID DOMAIN-CONTAINING PROTEIN"/>
    <property type="match status" value="1"/>
</dbReference>
<comment type="caution">
    <text evidence="1">The sequence shown here is derived from an EMBL/GenBank/DDBJ whole genome shotgun (WGS) entry which is preliminary data.</text>
</comment>
<accession>A0A6A6N7F8</accession>
<dbReference type="InterPro" id="IPR032675">
    <property type="entry name" value="LRR_dom_sf"/>
</dbReference>
<evidence type="ECO:0000313" key="1">
    <source>
        <dbReference type="EMBL" id="KAF2321580.1"/>
    </source>
</evidence>
<proteinExistence type="predicted"/>
<gene>
    <name evidence="1" type="ORF">GH714_000497</name>
</gene>
<dbReference type="Proteomes" id="UP000467840">
    <property type="component" value="Chromosome 11"/>
</dbReference>
<organism evidence="1 2">
    <name type="scientific">Hevea brasiliensis</name>
    <name type="common">Para rubber tree</name>
    <name type="synonym">Siphonia brasiliensis</name>
    <dbReference type="NCBI Taxonomy" id="3981"/>
    <lineage>
        <taxon>Eukaryota</taxon>
        <taxon>Viridiplantae</taxon>
        <taxon>Streptophyta</taxon>
        <taxon>Embryophyta</taxon>
        <taxon>Tracheophyta</taxon>
        <taxon>Spermatophyta</taxon>
        <taxon>Magnoliopsida</taxon>
        <taxon>eudicotyledons</taxon>
        <taxon>Gunneridae</taxon>
        <taxon>Pentapetalae</taxon>
        <taxon>rosids</taxon>
        <taxon>fabids</taxon>
        <taxon>Malpighiales</taxon>
        <taxon>Euphorbiaceae</taxon>
        <taxon>Crotonoideae</taxon>
        <taxon>Micrandreae</taxon>
        <taxon>Hevea</taxon>
    </lineage>
</organism>
<dbReference type="AlphaFoldDB" id="A0A6A6N7F8"/>
<sequence length="283" mass="31773">MSYSLSLGYHNLHHVSCQEVQTQVLLPASLAGLSSLTQLFLHNCSLLEDVVPIDLGRLLSLKHLDLEGNDFFNLPTGIRYLPKLVVLVLTSCRNLKSISELPSSLKILWASNCGSVERIPLKSNGFLRMMFLSNSPKLAEIQGLEDMEQAIAIEMPSGRNKYANDFKKFLCVTTTCKSNTSTTWEMASDFSLVGACDDHSLLTYLPFQCAIESGEELEITVQAGANNMVKNCGVSLIYSNGQFWFEKRIEVSNSPQEICCFDKRNCKMPNMQLCDYLWYRRLG</sequence>
<keyword evidence="2" id="KW-1185">Reference proteome</keyword>
<protein>
    <submittedName>
        <fullName evidence="1">Uncharacterized protein</fullName>
    </submittedName>
</protein>